<dbReference type="InterPro" id="IPR000719">
    <property type="entry name" value="Prot_kinase_dom"/>
</dbReference>
<keyword evidence="6" id="KW-0067">ATP-binding</keyword>
<dbReference type="GO" id="GO:0005886">
    <property type="term" value="C:plasma membrane"/>
    <property type="evidence" value="ECO:0007669"/>
    <property type="project" value="TreeGrafter"/>
</dbReference>
<reference evidence="11 12" key="1">
    <citation type="journal article" date="2016" name="G3 (Bethesda)">
        <title>First Draft Assembly and Annotation of the Genome of a California Endemic Oak Quercus lobata Nee (Fagaceae).</title>
        <authorList>
            <person name="Sork V.L."/>
            <person name="Fitz-Gibbon S.T."/>
            <person name="Puiu D."/>
            <person name="Crepeau M."/>
            <person name="Gugger P.F."/>
            <person name="Sherman R."/>
            <person name="Stevens K."/>
            <person name="Langley C.H."/>
            <person name="Pellegrini M."/>
            <person name="Salzberg S.L."/>
        </authorList>
    </citation>
    <scope>NUCLEOTIDE SEQUENCE [LARGE SCALE GENOMIC DNA]</scope>
    <source>
        <strain evidence="11 12">cv. SW786</strain>
    </source>
</reference>
<evidence type="ECO:0000259" key="10">
    <source>
        <dbReference type="PROSITE" id="PS50011"/>
    </source>
</evidence>
<dbReference type="EC" id="2.7.11.1" evidence="1"/>
<dbReference type="Gramene" id="QL05p053128:mrna">
    <property type="protein sequence ID" value="QL05p053128:mrna"/>
    <property type="gene ID" value="QL05p053128"/>
</dbReference>
<evidence type="ECO:0000256" key="7">
    <source>
        <dbReference type="ARBA" id="ARBA00047899"/>
    </source>
</evidence>
<keyword evidence="12" id="KW-1185">Reference proteome</keyword>
<evidence type="ECO:0000256" key="3">
    <source>
        <dbReference type="ARBA" id="ARBA00022679"/>
    </source>
</evidence>
<sequence>MRRSVETNLPCRRFSLAEIKTATNNFDDNLVIGEDRYGKKVYKGFIDDRTISVAVKRTDLMSGKNEVLFLCQLHHPNLARLIGYIFDKCEMITVYEFMVNGNLGDHIYATKRHEPLPWKQRLQICIGVARGLHYLQTGLKHCIYHRDVHPRSILLDEKWEAKLGAFEISEMGPPSLSKAQLKWNLWEKPLEVSVEREEEVCLPGWAQKCKEEGTINQIIDPHLTGKIAPECLNIYVDIATSCVQHEGKDRPTMVEVEVGLDHALELQESADAASKDVDPVFIRRKKLLEGQNSLIQFMGREENATNPSQRATGDAACAARGGPGSRNEGKWLMAFSQLSETSMKGVSKLFRTSKKGTKPSPSSPLPEGLCRQFSLAEMKIATNNFNDKLLLGEGDFDSVYKGFIDDCTRIVKRLKLEDLRNEVVFVGQLHHPNLISLIGYCIDEGVNILVYEFLVHGNLFSNLHDRLSWKQRLKICVGVARGLHYLHTGAKKTIIHGDVKAANILLDKNWEAKLSDFRLSNMLPPGFKFVEIKRDSETTLRYMDPECFITNRLTDKTDGLVKWAQKCKREGTINEIIDPYLMGKIAPECLKIYVDIAISCVRNKGEARPTMGEVELILEHALELQQSADAAMKDEDPTGDVCIYPILFS</sequence>
<evidence type="ECO:0000313" key="12">
    <source>
        <dbReference type="Proteomes" id="UP000594261"/>
    </source>
</evidence>
<dbReference type="Gene3D" id="1.10.510.10">
    <property type="entry name" value="Transferase(Phosphotransferase) domain 1"/>
    <property type="match status" value="4"/>
</dbReference>
<dbReference type="GO" id="GO:0009506">
    <property type="term" value="C:plasmodesma"/>
    <property type="evidence" value="ECO:0007669"/>
    <property type="project" value="TreeGrafter"/>
</dbReference>
<evidence type="ECO:0000256" key="1">
    <source>
        <dbReference type="ARBA" id="ARBA00012513"/>
    </source>
</evidence>
<evidence type="ECO:0000256" key="5">
    <source>
        <dbReference type="ARBA" id="ARBA00022777"/>
    </source>
</evidence>
<dbReference type="SUPFAM" id="SSF56112">
    <property type="entry name" value="Protein kinase-like (PK-like)"/>
    <property type="match status" value="2"/>
</dbReference>
<dbReference type="PANTHER" id="PTHR27003">
    <property type="entry name" value="OS07G0166700 PROTEIN"/>
    <property type="match status" value="1"/>
</dbReference>
<evidence type="ECO:0000256" key="8">
    <source>
        <dbReference type="ARBA" id="ARBA00048679"/>
    </source>
</evidence>
<feature type="domain" description="Protein kinase" evidence="10">
    <location>
        <begin position="385"/>
        <end position="649"/>
    </location>
</feature>
<feature type="region of interest" description="Disordered" evidence="9">
    <location>
        <begin position="302"/>
        <end position="323"/>
    </location>
</feature>
<reference evidence="11" key="2">
    <citation type="submission" date="2021-01" db="UniProtKB">
        <authorList>
            <consortium name="EnsemblPlants"/>
        </authorList>
    </citation>
    <scope>IDENTIFICATION</scope>
</reference>
<accession>A0A7N2LRU3</accession>
<evidence type="ECO:0000313" key="11">
    <source>
        <dbReference type="EnsemblPlants" id="QL05p053128:mrna"/>
    </source>
</evidence>
<dbReference type="PANTHER" id="PTHR27003:SF451">
    <property type="entry name" value="PROTEIN KINASE DOMAIN-CONTAINING PROTEIN"/>
    <property type="match status" value="1"/>
</dbReference>
<dbReference type="InterPro" id="IPR011009">
    <property type="entry name" value="Kinase-like_dom_sf"/>
</dbReference>
<dbReference type="GO" id="GO:0005524">
    <property type="term" value="F:ATP binding"/>
    <property type="evidence" value="ECO:0007669"/>
    <property type="project" value="UniProtKB-KW"/>
</dbReference>
<feature type="domain" description="Protein kinase" evidence="10">
    <location>
        <begin position="26"/>
        <end position="332"/>
    </location>
</feature>
<dbReference type="Pfam" id="PF07714">
    <property type="entry name" value="PK_Tyr_Ser-Thr"/>
    <property type="match status" value="2"/>
</dbReference>
<dbReference type="PROSITE" id="PS00108">
    <property type="entry name" value="PROTEIN_KINASE_ST"/>
    <property type="match status" value="1"/>
</dbReference>
<dbReference type="EnsemblPlants" id="QL05p053128:mrna">
    <property type="protein sequence ID" value="QL05p053128:mrna"/>
    <property type="gene ID" value="QL05p053128"/>
</dbReference>
<dbReference type="GO" id="GO:0004674">
    <property type="term" value="F:protein serine/threonine kinase activity"/>
    <property type="evidence" value="ECO:0007669"/>
    <property type="project" value="UniProtKB-KW"/>
</dbReference>
<name>A0A7N2LRU3_QUELO</name>
<dbReference type="InterPro" id="IPR045272">
    <property type="entry name" value="ANXUR1/2-like"/>
</dbReference>
<dbReference type="PROSITE" id="PS50011">
    <property type="entry name" value="PROTEIN_KINASE_DOM"/>
    <property type="match status" value="2"/>
</dbReference>
<dbReference type="InterPro" id="IPR008271">
    <property type="entry name" value="Ser/Thr_kinase_AS"/>
</dbReference>
<keyword evidence="5" id="KW-0418">Kinase</keyword>
<keyword evidence="3" id="KW-0808">Transferase</keyword>
<dbReference type="GO" id="GO:0004714">
    <property type="term" value="F:transmembrane receptor protein tyrosine kinase activity"/>
    <property type="evidence" value="ECO:0007669"/>
    <property type="project" value="InterPro"/>
</dbReference>
<dbReference type="InterPro" id="IPR001245">
    <property type="entry name" value="Ser-Thr/Tyr_kinase_cat_dom"/>
</dbReference>
<keyword evidence="2" id="KW-0723">Serine/threonine-protein kinase</keyword>
<dbReference type="EMBL" id="LRBV02000005">
    <property type="status" value="NOT_ANNOTATED_CDS"/>
    <property type="molecule type" value="Genomic_DNA"/>
</dbReference>
<dbReference type="FunFam" id="1.10.510.10:FF:001023">
    <property type="entry name" value="Os07g0541700 protein"/>
    <property type="match status" value="1"/>
</dbReference>
<organism evidence="11 12">
    <name type="scientific">Quercus lobata</name>
    <name type="common">Valley oak</name>
    <dbReference type="NCBI Taxonomy" id="97700"/>
    <lineage>
        <taxon>Eukaryota</taxon>
        <taxon>Viridiplantae</taxon>
        <taxon>Streptophyta</taxon>
        <taxon>Embryophyta</taxon>
        <taxon>Tracheophyta</taxon>
        <taxon>Spermatophyta</taxon>
        <taxon>Magnoliopsida</taxon>
        <taxon>eudicotyledons</taxon>
        <taxon>Gunneridae</taxon>
        <taxon>Pentapetalae</taxon>
        <taxon>rosids</taxon>
        <taxon>fabids</taxon>
        <taxon>Fagales</taxon>
        <taxon>Fagaceae</taxon>
        <taxon>Quercus</taxon>
    </lineage>
</organism>
<keyword evidence="4" id="KW-0547">Nucleotide-binding</keyword>
<comment type="catalytic activity">
    <reaction evidence="8">
        <text>L-seryl-[protein] + ATP = O-phospho-L-seryl-[protein] + ADP + H(+)</text>
        <dbReference type="Rhea" id="RHEA:17989"/>
        <dbReference type="Rhea" id="RHEA-COMP:9863"/>
        <dbReference type="Rhea" id="RHEA-COMP:11604"/>
        <dbReference type="ChEBI" id="CHEBI:15378"/>
        <dbReference type="ChEBI" id="CHEBI:29999"/>
        <dbReference type="ChEBI" id="CHEBI:30616"/>
        <dbReference type="ChEBI" id="CHEBI:83421"/>
        <dbReference type="ChEBI" id="CHEBI:456216"/>
        <dbReference type="EC" id="2.7.11.1"/>
    </reaction>
</comment>
<evidence type="ECO:0000256" key="4">
    <source>
        <dbReference type="ARBA" id="ARBA00022741"/>
    </source>
</evidence>
<dbReference type="SMART" id="SM00220">
    <property type="entry name" value="S_TKc"/>
    <property type="match status" value="1"/>
</dbReference>
<evidence type="ECO:0000256" key="9">
    <source>
        <dbReference type="SAM" id="MobiDB-lite"/>
    </source>
</evidence>
<dbReference type="OMA" id="FCNHENE"/>
<dbReference type="Gene3D" id="3.30.200.20">
    <property type="entry name" value="Phosphorylase Kinase, domain 1"/>
    <property type="match status" value="2"/>
</dbReference>
<protein>
    <recommendedName>
        <fullName evidence="1">non-specific serine/threonine protein kinase</fullName>
        <ecNumber evidence="1">2.7.11.1</ecNumber>
    </recommendedName>
</protein>
<proteinExistence type="predicted"/>
<evidence type="ECO:0000256" key="2">
    <source>
        <dbReference type="ARBA" id="ARBA00022527"/>
    </source>
</evidence>
<comment type="catalytic activity">
    <reaction evidence="7">
        <text>L-threonyl-[protein] + ATP = O-phospho-L-threonyl-[protein] + ADP + H(+)</text>
        <dbReference type="Rhea" id="RHEA:46608"/>
        <dbReference type="Rhea" id="RHEA-COMP:11060"/>
        <dbReference type="Rhea" id="RHEA-COMP:11605"/>
        <dbReference type="ChEBI" id="CHEBI:15378"/>
        <dbReference type="ChEBI" id="CHEBI:30013"/>
        <dbReference type="ChEBI" id="CHEBI:30616"/>
        <dbReference type="ChEBI" id="CHEBI:61977"/>
        <dbReference type="ChEBI" id="CHEBI:456216"/>
        <dbReference type="EC" id="2.7.11.1"/>
    </reaction>
</comment>
<dbReference type="Proteomes" id="UP000594261">
    <property type="component" value="Chromosome 5"/>
</dbReference>
<evidence type="ECO:0000256" key="6">
    <source>
        <dbReference type="ARBA" id="ARBA00022840"/>
    </source>
</evidence>
<dbReference type="AlphaFoldDB" id="A0A7N2LRU3"/>
<dbReference type="InParanoid" id="A0A7N2LRU3"/>